<dbReference type="HOGENOM" id="CLU_036594_1_1_6"/>
<dbReference type="GeneID" id="88225100"/>
<name>Q602X6_METCA</name>
<evidence type="ECO:0000313" key="1">
    <source>
        <dbReference type="EMBL" id="AAU90974.1"/>
    </source>
</evidence>
<dbReference type="AlphaFoldDB" id="Q602X6"/>
<dbReference type="Proteomes" id="UP000006821">
    <property type="component" value="Chromosome"/>
</dbReference>
<dbReference type="Pfam" id="PF06074">
    <property type="entry name" value="Portal_Mu"/>
    <property type="match status" value="1"/>
</dbReference>
<dbReference type="eggNOG" id="COG4383">
    <property type="taxonomic scope" value="Bacteria"/>
</dbReference>
<protein>
    <recommendedName>
        <fullName evidence="3">Mu-like prophage FluMu protein gp29</fullName>
    </recommendedName>
</protein>
<accession>Q602X6</accession>
<evidence type="ECO:0008006" key="3">
    <source>
        <dbReference type="Google" id="ProtNLM"/>
    </source>
</evidence>
<dbReference type="InterPro" id="IPR009279">
    <property type="entry name" value="Portal_Mu"/>
</dbReference>
<evidence type="ECO:0000313" key="2">
    <source>
        <dbReference type="Proteomes" id="UP000006821"/>
    </source>
</evidence>
<reference evidence="1 2" key="1">
    <citation type="journal article" date="2004" name="PLoS Biol.">
        <title>Genomic insights into methanotrophy: the complete genome sequence of Methylococcus capsulatus (Bath).</title>
        <authorList>
            <person name="Ward N.L."/>
            <person name="Larsen O."/>
            <person name="Sakwa J."/>
            <person name="Bruseth L."/>
            <person name="Khouri H.M."/>
            <person name="Durkin A.S."/>
            <person name="Dimitrov G."/>
            <person name="Jiang L."/>
            <person name="Scanlan D."/>
            <person name="Kang K.H."/>
            <person name="Lewis M.R."/>
            <person name="Nelson K.E."/>
            <person name="Methe B.A."/>
            <person name="Wu M."/>
            <person name="Heidelberg J.F."/>
            <person name="Paulsen I.T."/>
            <person name="Fouts D.E."/>
            <person name="Ravel J."/>
            <person name="Tettelin H."/>
            <person name="Ren Q."/>
            <person name="Read T.D."/>
            <person name="DeBoy R.T."/>
            <person name="Seshadri R."/>
            <person name="Salzberg S.L."/>
            <person name="Jensen H.B."/>
            <person name="Birkeland N.K."/>
            <person name="Nelson W.C."/>
            <person name="Dodson R.J."/>
            <person name="Grindhaug S.H."/>
            <person name="Holt I.E."/>
            <person name="Eidhammer I."/>
            <person name="Jonasen I."/>
            <person name="Vanaken S."/>
            <person name="Utterback T.R."/>
            <person name="Feldblyum T.V."/>
            <person name="Fraser C.M."/>
            <person name="Lillehaug J.R."/>
            <person name="Eisen J.A."/>
        </authorList>
    </citation>
    <scope>NUCLEOTIDE SEQUENCE [LARGE SCALE GENOMIC DNA]</scope>
    <source>
        <strain evidence="2">ATCC 33009 / NCIMB 11132 / Bath</strain>
    </source>
</reference>
<dbReference type="STRING" id="243233.MCA2932"/>
<dbReference type="RefSeq" id="WP_010962126.1">
    <property type="nucleotide sequence ID" value="NC_002977.6"/>
</dbReference>
<dbReference type="EMBL" id="AE017282">
    <property type="protein sequence ID" value="AAU90974.1"/>
    <property type="molecule type" value="Genomic_DNA"/>
</dbReference>
<dbReference type="KEGG" id="mca:MCA2932"/>
<sequence length="496" mass="54302">MTRRAPTGLYLPSGEFVAFAQGPALGQQLVTRQTALGQFSGLTWLPNPDPILKKMGKSIEVYRDLLSDAHVAGCVRRRKAAVRAMERGVERRSAGARTAKNIEAILADLPLARIIGEILDAVLYGYQPLEIVWERVGNFVVPADVIGRPPEWFVYSRNNELMFRSQACPMGEPLPPNSFLCARQEPTYFNPYGAPDLALVFWPTTFKRGGLGFWMQFAEKYGMPWPVGKYPRGTETGEIDQLLDSLEQMVRDGVAAVPADSSIEFLTHDQSQGADAYEKLLLFCRSEVAIALLGQNQTTEVSANKASAEAGIMVTRDIRESDAEIVASTLSDLIRMVCELNFHEPAPPVYQLWEQEEIDETRAVRDKALHDAGVRPTNVYWMRAYGFQEGELAPEEGSGAPAFAGIDLELFPDQAALDAAVDALAEGGALQAQAERLLAPLIERIESAGGEAELLGALAEAYQDMNPDQLVQTLTRLIFAASVAGRLAAEESLQNG</sequence>
<proteinExistence type="predicted"/>
<gene>
    <name evidence="1" type="ordered locus">MCA2932</name>
</gene>
<organism evidence="1 2">
    <name type="scientific">Methylococcus capsulatus (strain ATCC 33009 / NCIMB 11132 / Bath)</name>
    <dbReference type="NCBI Taxonomy" id="243233"/>
    <lineage>
        <taxon>Bacteria</taxon>
        <taxon>Pseudomonadati</taxon>
        <taxon>Pseudomonadota</taxon>
        <taxon>Gammaproteobacteria</taxon>
        <taxon>Methylococcales</taxon>
        <taxon>Methylococcaceae</taxon>
        <taxon>Methylococcus</taxon>
    </lineage>
</organism>